<dbReference type="Proteomes" id="UP000567179">
    <property type="component" value="Unassembled WGS sequence"/>
</dbReference>
<keyword evidence="3" id="KW-1185">Reference proteome</keyword>
<dbReference type="AlphaFoldDB" id="A0A8H5F698"/>
<comment type="caution">
    <text evidence="2">The sequence shown here is derived from an EMBL/GenBank/DDBJ whole genome shotgun (WGS) entry which is preliminary data.</text>
</comment>
<evidence type="ECO:0000313" key="2">
    <source>
        <dbReference type="EMBL" id="KAF5325304.1"/>
    </source>
</evidence>
<organism evidence="2 3">
    <name type="scientific">Psilocybe cf. subviscida</name>
    <dbReference type="NCBI Taxonomy" id="2480587"/>
    <lineage>
        <taxon>Eukaryota</taxon>
        <taxon>Fungi</taxon>
        <taxon>Dikarya</taxon>
        <taxon>Basidiomycota</taxon>
        <taxon>Agaricomycotina</taxon>
        <taxon>Agaricomycetes</taxon>
        <taxon>Agaricomycetidae</taxon>
        <taxon>Agaricales</taxon>
        <taxon>Agaricineae</taxon>
        <taxon>Strophariaceae</taxon>
        <taxon>Psilocybe</taxon>
    </lineage>
</organism>
<keyword evidence="1" id="KW-0472">Membrane</keyword>
<proteinExistence type="predicted"/>
<reference evidence="2 3" key="1">
    <citation type="journal article" date="2020" name="ISME J.">
        <title>Uncovering the hidden diversity of litter-decomposition mechanisms in mushroom-forming fungi.</title>
        <authorList>
            <person name="Floudas D."/>
            <person name="Bentzer J."/>
            <person name="Ahren D."/>
            <person name="Johansson T."/>
            <person name="Persson P."/>
            <person name="Tunlid A."/>
        </authorList>
    </citation>
    <scope>NUCLEOTIDE SEQUENCE [LARGE SCALE GENOMIC DNA]</scope>
    <source>
        <strain evidence="2 3">CBS 101986</strain>
    </source>
</reference>
<keyword evidence="1" id="KW-0812">Transmembrane</keyword>
<dbReference type="EMBL" id="JAACJJ010000015">
    <property type="protein sequence ID" value="KAF5325304.1"/>
    <property type="molecule type" value="Genomic_DNA"/>
</dbReference>
<protein>
    <submittedName>
        <fullName evidence="2">Uncharacterized protein</fullName>
    </submittedName>
</protein>
<evidence type="ECO:0000256" key="1">
    <source>
        <dbReference type="SAM" id="Phobius"/>
    </source>
</evidence>
<gene>
    <name evidence="2" type="ORF">D9619_009827</name>
</gene>
<accession>A0A8H5F698</accession>
<sequence length="104" mass="11739">MIHTHMPVQTLDVDTWNIVRCRMQDVNVFSFVIFIVSLLFQVGRSGRASLGSVKRLRLGSRAFSGDNIVRFVAAPRAYWERAARGHADFTSLKLHGHWKLSGAV</sequence>
<name>A0A8H5F698_9AGAR</name>
<feature type="transmembrane region" description="Helical" evidence="1">
    <location>
        <begin position="26"/>
        <end position="43"/>
    </location>
</feature>
<evidence type="ECO:0000313" key="3">
    <source>
        <dbReference type="Proteomes" id="UP000567179"/>
    </source>
</evidence>
<keyword evidence="1" id="KW-1133">Transmembrane helix</keyword>